<dbReference type="KEGG" id="acan:ACA1_328620"/>
<keyword evidence="4 5" id="KW-0949">S-adenosyl-L-methionine</keyword>
<dbReference type="Gene3D" id="3.40.50.150">
    <property type="entry name" value="Vaccinia Virus protein VP39"/>
    <property type="match status" value="1"/>
</dbReference>
<dbReference type="PROSITE" id="PS51679">
    <property type="entry name" value="SAM_MT_C5"/>
    <property type="match status" value="1"/>
</dbReference>
<dbReference type="InterPro" id="IPR001525">
    <property type="entry name" value="C5_MeTfrase"/>
</dbReference>
<dbReference type="GO" id="GO:0003886">
    <property type="term" value="F:DNA (cytosine-5-)-methyltransferase activity"/>
    <property type="evidence" value="ECO:0007669"/>
    <property type="project" value="UniProtKB-EC"/>
</dbReference>
<dbReference type="OrthoDB" id="5376140at2759"/>
<dbReference type="PANTHER" id="PTHR10629">
    <property type="entry name" value="CYTOSINE-SPECIFIC METHYLTRANSFERASE"/>
    <property type="match status" value="1"/>
</dbReference>
<evidence type="ECO:0000256" key="6">
    <source>
        <dbReference type="RuleBase" id="RU000416"/>
    </source>
</evidence>
<dbReference type="PANTHER" id="PTHR10629:SF52">
    <property type="entry name" value="DNA (CYTOSINE-5)-METHYLTRANSFERASE 1"/>
    <property type="match status" value="1"/>
</dbReference>
<evidence type="ECO:0000256" key="5">
    <source>
        <dbReference type="PROSITE-ProRule" id="PRU01016"/>
    </source>
</evidence>
<evidence type="ECO:0000313" key="7">
    <source>
        <dbReference type="EMBL" id="ELR15347.1"/>
    </source>
</evidence>
<evidence type="ECO:0000256" key="1">
    <source>
        <dbReference type="ARBA" id="ARBA00011975"/>
    </source>
</evidence>
<dbReference type="GeneID" id="14915986"/>
<evidence type="ECO:0000256" key="4">
    <source>
        <dbReference type="ARBA" id="ARBA00022691"/>
    </source>
</evidence>
<dbReference type="EMBL" id="KB008034">
    <property type="protein sequence ID" value="ELR15347.1"/>
    <property type="molecule type" value="Genomic_DNA"/>
</dbReference>
<comment type="similarity">
    <text evidence="5 6">Belongs to the class I-like SAM-binding methyltransferase superfamily. C5-methyltransferase family.</text>
</comment>
<sequence>MDSSDERNLLVWEFARLVGELQPRVFVMENVAALATHQKWQNVRERLMREFKDHGYEVNQLILNSRNYGVAQSRERVFFIGTAKHIDPISAVDPLDPCMYTVYDVLKGLPPPGKHPNMGACKAKVTLARNPDLRKSPYAGLLLNGGGRPVNLHAPINTLLASMGGNKTPVIDEQALRSGGPSWFEEHHQRLTRGEEVSSEEPPPYIRRLSVTEAALLQSFPLTFQFVGSQSSQFRQIGNAVPPKLAHSIAAAAAQVLRSDAAKK</sequence>
<dbReference type="RefSeq" id="XP_004337360.1">
    <property type="nucleotide sequence ID" value="XM_004337312.1"/>
</dbReference>
<evidence type="ECO:0000256" key="2">
    <source>
        <dbReference type="ARBA" id="ARBA00022603"/>
    </source>
</evidence>
<keyword evidence="8" id="KW-1185">Reference proteome</keyword>
<dbReference type="InterPro" id="IPR029063">
    <property type="entry name" value="SAM-dependent_MTases_sf"/>
</dbReference>
<gene>
    <name evidence="7" type="ORF">ACA1_328620</name>
</gene>
<evidence type="ECO:0000256" key="3">
    <source>
        <dbReference type="ARBA" id="ARBA00022679"/>
    </source>
</evidence>
<dbReference type="Pfam" id="PF00145">
    <property type="entry name" value="DNA_methylase"/>
    <property type="match status" value="1"/>
</dbReference>
<name>L8GQZ3_ACACF</name>
<dbReference type="Proteomes" id="UP000011083">
    <property type="component" value="Unassembled WGS sequence"/>
</dbReference>
<reference evidence="7 8" key="1">
    <citation type="journal article" date="2013" name="Genome Biol.">
        <title>Genome of Acanthamoeba castellanii highlights extensive lateral gene transfer and early evolution of tyrosine kinase signaling.</title>
        <authorList>
            <person name="Clarke M."/>
            <person name="Lohan A.J."/>
            <person name="Liu B."/>
            <person name="Lagkouvardos I."/>
            <person name="Roy S."/>
            <person name="Zafar N."/>
            <person name="Bertelli C."/>
            <person name="Schilde C."/>
            <person name="Kianianmomeni A."/>
            <person name="Burglin T.R."/>
            <person name="Frech C."/>
            <person name="Turcotte B."/>
            <person name="Kopec K.O."/>
            <person name="Synnott J.M."/>
            <person name="Choo C."/>
            <person name="Paponov I."/>
            <person name="Finkler A."/>
            <person name="Soon Heng Tan C."/>
            <person name="Hutchins A.P."/>
            <person name="Weinmeier T."/>
            <person name="Rattei T."/>
            <person name="Chu J.S."/>
            <person name="Gimenez G."/>
            <person name="Irimia M."/>
            <person name="Rigden D.J."/>
            <person name="Fitzpatrick D.A."/>
            <person name="Lorenzo-Morales J."/>
            <person name="Bateman A."/>
            <person name="Chiu C.H."/>
            <person name="Tang P."/>
            <person name="Hegemann P."/>
            <person name="Fromm H."/>
            <person name="Raoult D."/>
            <person name="Greub G."/>
            <person name="Miranda-Saavedra D."/>
            <person name="Chen N."/>
            <person name="Nash P."/>
            <person name="Ginger M.L."/>
            <person name="Horn M."/>
            <person name="Schaap P."/>
            <person name="Caler L."/>
            <person name="Loftus B."/>
        </authorList>
    </citation>
    <scope>NUCLEOTIDE SEQUENCE [LARGE SCALE GENOMIC DNA]</scope>
    <source>
        <strain evidence="7 8">Neff</strain>
    </source>
</reference>
<dbReference type="GO" id="GO:0003677">
    <property type="term" value="F:DNA binding"/>
    <property type="evidence" value="ECO:0007669"/>
    <property type="project" value="TreeGrafter"/>
</dbReference>
<proteinExistence type="inferred from homology"/>
<dbReference type="SUPFAM" id="SSF53335">
    <property type="entry name" value="S-adenosyl-L-methionine-dependent methyltransferases"/>
    <property type="match status" value="1"/>
</dbReference>
<dbReference type="EC" id="2.1.1.37" evidence="1"/>
<organism evidence="7 8">
    <name type="scientific">Acanthamoeba castellanii (strain ATCC 30010 / Neff)</name>
    <dbReference type="NCBI Taxonomy" id="1257118"/>
    <lineage>
        <taxon>Eukaryota</taxon>
        <taxon>Amoebozoa</taxon>
        <taxon>Discosea</taxon>
        <taxon>Longamoebia</taxon>
        <taxon>Centramoebida</taxon>
        <taxon>Acanthamoebidae</taxon>
        <taxon>Acanthamoeba</taxon>
    </lineage>
</organism>
<dbReference type="GO" id="GO:0044027">
    <property type="term" value="P:negative regulation of gene expression via chromosomal CpG island methylation"/>
    <property type="evidence" value="ECO:0007669"/>
    <property type="project" value="TreeGrafter"/>
</dbReference>
<dbReference type="NCBIfam" id="TIGR00675">
    <property type="entry name" value="dcm"/>
    <property type="match status" value="1"/>
</dbReference>
<dbReference type="VEuPathDB" id="AmoebaDB:ACA1_328620"/>
<comment type="caution">
    <text evidence="5">Lacks conserved residue(s) required for the propagation of feature annotation.</text>
</comment>
<dbReference type="GO" id="GO:0032259">
    <property type="term" value="P:methylation"/>
    <property type="evidence" value="ECO:0007669"/>
    <property type="project" value="UniProtKB-KW"/>
</dbReference>
<keyword evidence="3 5" id="KW-0808">Transferase</keyword>
<dbReference type="AlphaFoldDB" id="L8GQZ3"/>
<dbReference type="Gene3D" id="3.90.120.10">
    <property type="entry name" value="DNA Methylase, subunit A, domain 2"/>
    <property type="match status" value="1"/>
</dbReference>
<dbReference type="InterPro" id="IPR050390">
    <property type="entry name" value="C5-Methyltransferase"/>
</dbReference>
<keyword evidence="2 5" id="KW-0489">Methyltransferase</keyword>
<evidence type="ECO:0000313" key="8">
    <source>
        <dbReference type="Proteomes" id="UP000011083"/>
    </source>
</evidence>
<accession>L8GQZ3</accession>
<dbReference type="STRING" id="1257118.L8GQZ3"/>
<dbReference type="PRINTS" id="PR00105">
    <property type="entry name" value="C5METTRFRASE"/>
</dbReference>
<protein>
    <recommendedName>
        <fullName evidence="1">DNA (cytosine-5-)-methyltransferase</fullName>
        <ecNumber evidence="1">2.1.1.37</ecNumber>
    </recommendedName>
</protein>